<dbReference type="GO" id="GO:0005524">
    <property type="term" value="F:ATP binding"/>
    <property type="evidence" value="ECO:0007669"/>
    <property type="project" value="InterPro"/>
</dbReference>
<dbReference type="PROSITE" id="PS00108">
    <property type="entry name" value="PROTEIN_KINASE_ST"/>
    <property type="match status" value="1"/>
</dbReference>
<dbReference type="Gene3D" id="1.25.40.10">
    <property type="entry name" value="Tetratricopeptide repeat domain"/>
    <property type="match status" value="3"/>
</dbReference>
<dbReference type="EMBL" id="KN823149">
    <property type="protein sequence ID" value="KIO21117.1"/>
    <property type="molecule type" value="Genomic_DNA"/>
</dbReference>
<dbReference type="Pfam" id="PF07714">
    <property type="entry name" value="PK_Tyr_Ser-Thr"/>
    <property type="match status" value="2"/>
</dbReference>
<dbReference type="InterPro" id="IPR008271">
    <property type="entry name" value="Ser/Thr_kinase_AS"/>
</dbReference>
<proteinExistence type="predicted"/>
<organism evidence="3 4">
    <name type="scientific">Tulasnella calospora MUT 4182</name>
    <dbReference type="NCBI Taxonomy" id="1051891"/>
    <lineage>
        <taxon>Eukaryota</taxon>
        <taxon>Fungi</taxon>
        <taxon>Dikarya</taxon>
        <taxon>Basidiomycota</taxon>
        <taxon>Agaricomycotina</taxon>
        <taxon>Agaricomycetes</taxon>
        <taxon>Cantharellales</taxon>
        <taxon>Tulasnellaceae</taxon>
        <taxon>Tulasnella</taxon>
    </lineage>
</organism>
<reference evidence="4" key="2">
    <citation type="submission" date="2015-01" db="EMBL/GenBank/DDBJ databases">
        <title>Evolutionary Origins and Diversification of the Mycorrhizal Mutualists.</title>
        <authorList>
            <consortium name="DOE Joint Genome Institute"/>
            <consortium name="Mycorrhizal Genomics Consortium"/>
            <person name="Kohler A."/>
            <person name="Kuo A."/>
            <person name="Nagy L.G."/>
            <person name="Floudas D."/>
            <person name="Copeland A."/>
            <person name="Barry K.W."/>
            <person name="Cichocki N."/>
            <person name="Veneault-Fourrey C."/>
            <person name="LaButti K."/>
            <person name="Lindquist E.A."/>
            <person name="Lipzen A."/>
            <person name="Lundell T."/>
            <person name="Morin E."/>
            <person name="Murat C."/>
            <person name="Riley R."/>
            <person name="Ohm R."/>
            <person name="Sun H."/>
            <person name="Tunlid A."/>
            <person name="Henrissat B."/>
            <person name="Grigoriev I.V."/>
            <person name="Hibbett D.S."/>
            <person name="Martin F."/>
        </authorList>
    </citation>
    <scope>NUCLEOTIDE SEQUENCE [LARGE SCALE GENOMIC DNA]</scope>
    <source>
        <strain evidence="4">MUT 4182</strain>
    </source>
</reference>
<dbReference type="OrthoDB" id="286233at2759"/>
<dbReference type="GO" id="GO:0004672">
    <property type="term" value="F:protein kinase activity"/>
    <property type="evidence" value="ECO:0007669"/>
    <property type="project" value="InterPro"/>
</dbReference>
<dbReference type="Proteomes" id="UP000054248">
    <property type="component" value="Unassembled WGS sequence"/>
</dbReference>
<protein>
    <recommendedName>
        <fullName evidence="2">Protein kinase domain-containing protein</fullName>
    </recommendedName>
</protein>
<dbReference type="InterPro" id="IPR019734">
    <property type="entry name" value="TPR_rpt"/>
</dbReference>
<dbReference type="PROSITE" id="PS50005">
    <property type="entry name" value="TPR"/>
    <property type="match status" value="2"/>
</dbReference>
<dbReference type="InterPro" id="IPR011990">
    <property type="entry name" value="TPR-like_helical_dom_sf"/>
</dbReference>
<evidence type="ECO:0000259" key="2">
    <source>
        <dbReference type="PROSITE" id="PS50011"/>
    </source>
</evidence>
<gene>
    <name evidence="3" type="ORF">M407DRAFT_29277</name>
</gene>
<dbReference type="AlphaFoldDB" id="A0A0C3LI48"/>
<dbReference type="Gene3D" id="1.10.510.10">
    <property type="entry name" value="Transferase(Phosphotransferase) domain 1"/>
    <property type="match status" value="1"/>
</dbReference>
<dbReference type="SUPFAM" id="SSF48452">
    <property type="entry name" value="TPR-like"/>
    <property type="match status" value="2"/>
</dbReference>
<evidence type="ECO:0000313" key="4">
    <source>
        <dbReference type="Proteomes" id="UP000054248"/>
    </source>
</evidence>
<dbReference type="Pfam" id="PF13424">
    <property type="entry name" value="TPR_12"/>
    <property type="match status" value="4"/>
</dbReference>
<keyword evidence="4" id="KW-1185">Reference proteome</keyword>
<dbReference type="InterPro" id="IPR001245">
    <property type="entry name" value="Ser-Thr/Tyr_kinase_cat_dom"/>
</dbReference>
<evidence type="ECO:0000313" key="3">
    <source>
        <dbReference type="EMBL" id="KIO21117.1"/>
    </source>
</evidence>
<accession>A0A0C3LI48</accession>
<keyword evidence="1" id="KW-0802">TPR repeat</keyword>
<reference evidence="3 4" key="1">
    <citation type="submission" date="2014-04" db="EMBL/GenBank/DDBJ databases">
        <authorList>
            <consortium name="DOE Joint Genome Institute"/>
            <person name="Kuo A."/>
            <person name="Girlanda M."/>
            <person name="Perotto S."/>
            <person name="Kohler A."/>
            <person name="Nagy L.G."/>
            <person name="Floudas D."/>
            <person name="Copeland A."/>
            <person name="Barry K.W."/>
            <person name="Cichocki N."/>
            <person name="Veneault-Fourrey C."/>
            <person name="LaButti K."/>
            <person name="Lindquist E.A."/>
            <person name="Lipzen A."/>
            <person name="Lundell T."/>
            <person name="Morin E."/>
            <person name="Murat C."/>
            <person name="Sun H."/>
            <person name="Tunlid A."/>
            <person name="Henrissat B."/>
            <person name="Grigoriev I.V."/>
            <person name="Hibbett D.S."/>
            <person name="Martin F."/>
            <person name="Nordberg H.P."/>
            <person name="Cantor M.N."/>
            <person name="Hua S.X."/>
        </authorList>
    </citation>
    <scope>NUCLEOTIDE SEQUENCE [LARGE SCALE GENOMIC DNA]</scope>
    <source>
        <strain evidence="3 4">MUT 4182</strain>
    </source>
</reference>
<dbReference type="SUPFAM" id="SSF56112">
    <property type="entry name" value="Protein kinase-like (PK-like)"/>
    <property type="match status" value="1"/>
</dbReference>
<dbReference type="HOGENOM" id="CLU_000288_7_37_1"/>
<feature type="repeat" description="TPR" evidence="1">
    <location>
        <begin position="537"/>
        <end position="570"/>
    </location>
</feature>
<name>A0A0C3LI48_9AGAM</name>
<feature type="repeat" description="TPR" evidence="1">
    <location>
        <begin position="377"/>
        <end position="410"/>
    </location>
</feature>
<dbReference type="PROSITE" id="PS50011">
    <property type="entry name" value="PROTEIN_KINASE_DOM"/>
    <property type="match status" value="1"/>
</dbReference>
<dbReference type="PANTHER" id="PTHR10098">
    <property type="entry name" value="RAPSYN-RELATED"/>
    <property type="match status" value="1"/>
</dbReference>
<dbReference type="STRING" id="1051891.A0A0C3LI48"/>
<dbReference type="InterPro" id="IPR000719">
    <property type="entry name" value="Prot_kinase_dom"/>
</dbReference>
<dbReference type="SMART" id="SM00220">
    <property type="entry name" value="S_TKc"/>
    <property type="match status" value="1"/>
</dbReference>
<dbReference type="SMART" id="SM00028">
    <property type="entry name" value="TPR"/>
    <property type="match status" value="10"/>
</dbReference>
<dbReference type="InterPro" id="IPR011009">
    <property type="entry name" value="Kinase-like_dom_sf"/>
</dbReference>
<feature type="domain" description="Protein kinase" evidence="2">
    <location>
        <begin position="52"/>
        <end position="358"/>
    </location>
</feature>
<sequence>MVDQQSRGDSKDLEEAIIDQVEQAMNRLTISPRNVLESLVHLRVEKARIKPLDNSEAPKGGGTADVEAAMLAPAQPTNISESDDTEYVAVKKLRFDTETNDDRALAPFAHEINLLNDLDHPNVVEIVGFVEDVVQGVAWMVFRWEKNGNLREFVRSANWELPERVCLIYDVASGLNYLHGRNPPICHGDLKSLNILVNLDNRAVITDFGSARAVDPATGVHTTTVTERQDQTATTAPEMERLKVEIAASGESITMTGPAWTVRWAAPELLRGELPGLPSDIWAFGWICWEAITGNFPFEEENDVGVVLRVMKSDLPAIGDNTQLKQIRMLCSLMEECLILGPNERPPAVRCQQVISYMELAVPSHSGGNSSAAARSSRVLFALGQIELRNGVLDEARRYFEQSLEVARSLGDKNDESRALRGLGDTFGRQGENSKAGEAYIEACDISSQIGDRLGLARSLGCLGIVHAMRNDYSKAEESYIQSRDIFSQMGDQRGVARSLIALGDMYCLRCEYSKAEQSYIQARDIFSQIGNQRGFAQSTQALGHVYRVRGEYSKAEESYAQARDIYSQIGNQLGFARSIQYLGDMGLIRREFSKAKERYSQAHDIYSQMGSQFDLAASVLGLGEVYLKREEYFKAEDSYIQARDIFSEIGEKRGFAKSLKGLGDVYHTCEEHSKAQESYLHARTIFSEVGDQLGFAHSVQGLGHVHTGRGEYAKAEESYLEAQQIYRRIGDMGSLAGSLWHLGRLHREQSQYEDAQRLVREASALYGDFGLERDVEKCNNFLDRIRQLMDN</sequence>
<evidence type="ECO:0000256" key="1">
    <source>
        <dbReference type="PROSITE-ProRule" id="PRU00339"/>
    </source>
</evidence>